<protein>
    <submittedName>
        <fullName evidence="2">Uncharacterized protein</fullName>
    </submittedName>
</protein>
<evidence type="ECO:0000313" key="2">
    <source>
        <dbReference type="EMBL" id="MDR6899930.1"/>
    </source>
</evidence>
<evidence type="ECO:0000313" key="3">
    <source>
        <dbReference type="Proteomes" id="UP001250791"/>
    </source>
</evidence>
<name>A0ABU1SLS3_9HYPH</name>
<evidence type="ECO:0000256" key="1">
    <source>
        <dbReference type="SAM" id="MobiDB-lite"/>
    </source>
</evidence>
<dbReference type="EMBL" id="JAVDUP010000001">
    <property type="protein sequence ID" value="MDR6899930.1"/>
    <property type="molecule type" value="Genomic_DNA"/>
</dbReference>
<accession>A0ABU1SLS3</accession>
<proteinExistence type="predicted"/>
<sequence>MTRQQGRLGGLFKSPYRKSSSLRADDFGIFRKWSKGAASLLADCGGKGGRSSFGGHKQVQLGGRRAELVEEAFCLRIVETIFPCKLGNTVWAAADNFAGGCPIGVFYHVSNLLSVPHPIDSAKVELGKTLKVALPPLKAAFRRGSRNKKGRRFAPPSLFSSSQFGRMQPDTLLSPDQSPDENKNAGADEASDQIVQPYMERQRDAEGTEQPAGDERANNAEDDVHDDAGVALHDHLGEPASQTADDNCCNPTYVCVFHKRTS</sequence>
<keyword evidence="3" id="KW-1185">Reference proteome</keyword>
<dbReference type="Proteomes" id="UP001250791">
    <property type="component" value="Unassembled WGS sequence"/>
</dbReference>
<organism evidence="2 3">
    <name type="scientific">Rhizobium miluonense</name>
    <dbReference type="NCBI Taxonomy" id="411945"/>
    <lineage>
        <taxon>Bacteria</taxon>
        <taxon>Pseudomonadati</taxon>
        <taxon>Pseudomonadota</taxon>
        <taxon>Alphaproteobacteria</taxon>
        <taxon>Hyphomicrobiales</taxon>
        <taxon>Rhizobiaceae</taxon>
        <taxon>Rhizobium/Agrobacterium group</taxon>
        <taxon>Rhizobium</taxon>
    </lineage>
</organism>
<reference evidence="2 3" key="1">
    <citation type="submission" date="2023-07" db="EMBL/GenBank/DDBJ databases">
        <title>Sorghum-associated microbial communities from plants grown in Nebraska, USA.</title>
        <authorList>
            <person name="Schachtman D."/>
        </authorList>
    </citation>
    <scope>NUCLEOTIDE SEQUENCE [LARGE SCALE GENOMIC DNA]</scope>
    <source>
        <strain evidence="2 3">3199</strain>
    </source>
</reference>
<gene>
    <name evidence="2" type="ORF">J2W52_001518</name>
</gene>
<feature type="region of interest" description="Disordered" evidence="1">
    <location>
        <begin position="144"/>
        <end position="227"/>
    </location>
</feature>
<comment type="caution">
    <text evidence="2">The sequence shown here is derived from an EMBL/GenBank/DDBJ whole genome shotgun (WGS) entry which is preliminary data.</text>
</comment>